<gene>
    <name evidence="2" type="ORF">FNW02_07450</name>
</gene>
<dbReference type="EMBL" id="VJXY01000005">
    <property type="protein sequence ID" value="MBD6615673.1"/>
    <property type="molecule type" value="Genomic_DNA"/>
</dbReference>
<dbReference type="RefSeq" id="WP_191756927.1">
    <property type="nucleotide sequence ID" value="NZ_VJXY01000005.1"/>
</dbReference>
<dbReference type="SUPFAM" id="SSF53850">
    <property type="entry name" value="Periplasmic binding protein-like II"/>
    <property type="match status" value="1"/>
</dbReference>
<evidence type="ECO:0000313" key="2">
    <source>
        <dbReference type="EMBL" id="MBD6615673.1"/>
    </source>
</evidence>
<dbReference type="PROSITE" id="PS51257">
    <property type="entry name" value="PROKAR_LIPOPROTEIN"/>
    <property type="match status" value="1"/>
</dbReference>
<feature type="chain" id="PRO_5041406085" evidence="1">
    <location>
        <begin position="21"/>
        <end position="280"/>
    </location>
</feature>
<dbReference type="Gene3D" id="3.40.190.10">
    <property type="entry name" value="Periplasmic binding protein-like II"/>
    <property type="match status" value="2"/>
</dbReference>
<evidence type="ECO:0000313" key="3">
    <source>
        <dbReference type="Proteomes" id="UP001165986"/>
    </source>
</evidence>
<evidence type="ECO:0000256" key="1">
    <source>
        <dbReference type="SAM" id="SignalP"/>
    </source>
</evidence>
<dbReference type="AlphaFoldDB" id="A0AA40SVC9"/>
<proteinExistence type="predicted"/>
<dbReference type="Pfam" id="PF12974">
    <property type="entry name" value="Phosphonate-bd"/>
    <property type="match status" value="1"/>
</dbReference>
<reference evidence="2" key="1">
    <citation type="submission" date="2019-07" db="EMBL/GenBank/DDBJ databases">
        <title>Toxilogical consequences of a new and cryptic species of cyanobacteria (Komarekiella delphini-convector) recovered from the epidermis of a bottlenose dolphin and 1500 ft. in the air.</title>
        <authorList>
            <person name="Brown A.O."/>
            <person name="Dvorak P."/>
            <person name="Villanueva C.D."/>
            <person name="Foss A.J."/>
            <person name="Garvey A.D."/>
            <person name="Gibson Q.A."/>
            <person name="Johansen J.R."/>
            <person name="Casamatta D.A."/>
        </authorList>
    </citation>
    <scope>NUCLEOTIDE SEQUENCE</scope>
    <source>
        <strain evidence="2">SJRDD-AB1</strain>
    </source>
</reference>
<dbReference type="PANTHER" id="PTHR35841">
    <property type="entry name" value="PHOSPHONATES-BINDING PERIPLASMIC PROTEIN"/>
    <property type="match status" value="1"/>
</dbReference>
<name>A0AA40SVC9_9NOST</name>
<sequence length="280" mass="31189">MPLRFSRRLFLLQLLGLTLAGCQSTPSFEGVLTIGVINYDGSEEIINQYAKFNRYLGEKTKAYIQLEPVFNENKAIESLEARAWSLVFAPPGLAAIAIARYQYIPLFPLLGVSNLRSILVVRKDNPIQDLKQLQGQIVALGQPGSATGYYLPLYNLYGLTLAEVLFAPTPKTVLEFVTQGKATAGAVSIAEFNEAGQTNLRTLYTDPHYVPSGVVLIGPNIERNRQEYIRQVMSEFPSVLAEEIGYIPNGKVPDYRYMITVVERVKLIASQLQNKPARLF</sequence>
<protein>
    <submittedName>
        <fullName evidence="2">Phosphate/phosphite/phosphonate ABC transporter substrate-binding protein</fullName>
    </submittedName>
</protein>
<accession>A0AA40SVC9</accession>
<feature type="signal peptide" evidence="1">
    <location>
        <begin position="1"/>
        <end position="20"/>
    </location>
</feature>
<keyword evidence="1" id="KW-0732">Signal</keyword>
<dbReference type="PANTHER" id="PTHR35841:SF1">
    <property type="entry name" value="PHOSPHONATES-BINDING PERIPLASMIC PROTEIN"/>
    <property type="match status" value="1"/>
</dbReference>
<keyword evidence="3" id="KW-1185">Reference proteome</keyword>
<dbReference type="Proteomes" id="UP001165986">
    <property type="component" value="Unassembled WGS sequence"/>
</dbReference>
<comment type="caution">
    <text evidence="2">The sequence shown here is derived from an EMBL/GenBank/DDBJ whole genome shotgun (WGS) entry which is preliminary data.</text>
</comment>
<organism evidence="2 3">
    <name type="scientific">Komarekiella delphini-convector SJRDD-AB1</name>
    <dbReference type="NCBI Taxonomy" id="2593771"/>
    <lineage>
        <taxon>Bacteria</taxon>
        <taxon>Bacillati</taxon>
        <taxon>Cyanobacteriota</taxon>
        <taxon>Cyanophyceae</taxon>
        <taxon>Nostocales</taxon>
        <taxon>Nostocaceae</taxon>
        <taxon>Komarekiella</taxon>
        <taxon>Komarekiella delphini-convector</taxon>
    </lineage>
</organism>